<comment type="caution">
    <text evidence="4">The sequence shown here is derived from an EMBL/GenBank/DDBJ whole genome shotgun (WGS) entry which is preliminary data.</text>
</comment>
<dbReference type="Gene3D" id="3.40.367.20">
    <property type="match status" value="2"/>
</dbReference>
<dbReference type="InterPro" id="IPR003836">
    <property type="entry name" value="Glucokinase"/>
</dbReference>
<evidence type="ECO:0000313" key="5">
    <source>
        <dbReference type="Proteomes" id="UP001595887"/>
    </source>
</evidence>
<reference evidence="5" key="1">
    <citation type="journal article" date="2019" name="Int. J. Syst. Evol. Microbiol.">
        <title>The Global Catalogue of Microorganisms (GCM) 10K type strain sequencing project: providing services to taxonomists for standard genome sequencing and annotation.</title>
        <authorList>
            <consortium name="The Broad Institute Genomics Platform"/>
            <consortium name="The Broad Institute Genome Sequencing Center for Infectious Disease"/>
            <person name="Wu L."/>
            <person name="Ma J."/>
        </authorList>
    </citation>
    <scope>NUCLEOTIDE SEQUENCE [LARGE SCALE GENOMIC DNA]</scope>
    <source>
        <strain evidence="5">CECT 8531</strain>
    </source>
</reference>
<name>A0ABV8RED3_9SPHN</name>
<evidence type="ECO:0000256" key="1">
    <source>
        <dbReference type="ARBA" id="ARBA00022679"/>
    </source>
</evidence>
<dbReference type="InterPro" id="IPR043129">
    <property type="entry name" value="ATPase_NBD"/>
</dbReference>
<evidence type="ECO:0000313" key="4">
    <source>
        <dbReference type="EMBL" id="MFC4291624.1"/>
    </source>
</evidence>
<sequence>MSDLHEGDWLLVDIDGEIVTFGLAKPAAQPAIHSQKTYNSNDFPTATDCFSRYASDIGIRLAGRPCGMSISGAVNGDTLRIQRCRWIISITGIAYLTGSRPMVMNDSVAKAWLNLGSSAGMFPKIGGMSAVDFSKPGKWTTINYHRGLGASLLTRAEGQPLLSSESECGHIGFSPQDDMELEISQALAKKDPRVTYERILFIDRDDALWSQLSRPLDGHAKDRIRAGILGSFAGDMTLAFAGWSGLYLHGDQTQILSNAELASIFNRRFESKAGFSSVVRPVPRFLANREASNLPGVAQMMAAHHSS</sequence>
<dbReference type="RefSeq" id="WP_381421654.1">
    <property type="nucleotide sequence ID" value="NZ_JBHSDH010000013.1"/>
</dbReference>
<dbReference type="Proteomes" id="UP001595887">
    <property type="component" value="Unassembled WGS sequence"/>
</dbReference>
<protein>
    <submittedName>
        <fullName evidence="4">Glucokinase</fullName>
    </submittedName>
</protein>
<gene>
    <name evidence="4" type="ORF">ACFOWX_04260</name>
</gene>
<comment type="similarity">
    <text evidence="3">Belongs to the bacterial glucokinase family.</text>
</comment>
<organism evidence="4 5">
    <name type="scientific">Sphingorhabdus arenilitoris</name>
    <dbReference type="NCBI Taxonomy" id="1490041"/>
    <lineage>
        <taxon>Bacteria</taxon>
        <taxon>Pseudomonadati</taxon>
        <taxon>Pseudomonadota</taxon>
        <taxon>Alphaproteobacteria</taxon>
        <taxon>Sphingomonadales</taxon>
        <taxon>Sphingomonadaceae</taxon>
        <taxon>Sphingorhabdus</taxon>
    </lineage>
</organism>
<proteinExistence type="inferred from homology"/>
<dbReference type="PANTHER" id="PTHR47690:SF1">
    <property type="entry name" value="GLUCOKINASE"/>
    <property type="match status" value="1"/>
</dbReference>
<keyword evidence="2" id="KW-0418">Kinase</keyword>
<dbReference type="PANTHER" id="PTHR47690">
    <property type="entry name" value="GLUCOKINASE"/>
    <property type="match status" value="1"/>
</dbReference>
<accession>A0ABV8RED3</accession>
<keyword evidence="1" id="KW-0808">Transferase</keyword>
<keyword evidence="5" id="KW-1185">Reference proteome</keyword>
<dbReference type="Pfam" id="PF02685">
    <property type="entry name" value="Glucokinase"/>
    <property type="match status" value="2"/>
</dbReference>
<dbReference type="InterPro" id="IPR050201">
    <property type="entry name" value="Bacterial_glucokinase"/>
</dbReference>
<dbReference type="EMBL" id="JBHSDH010000013">
    <property type="protein sequence ID" value="MFC4291624.1"/>
    <property type="molecule type" value="Genomic_DNA"/>
</dbReference>
<dbReference type="SUPFAM" id="SSF53067">
    <property type="entry name" value="Actin-like ATPase domain"/>
    <property type="match status" value="1"/>
</dbReference>
<dbReference type="Gene3D" id="3.30.420.40">
    <property type="match status" value="1"/>
</dbReference>
<evidence type="ECO:0000256" key="3">
    <source>
        <dbReference type="RuleBase" id="RU004046"/>
    </source>
</evidence>
<evidence type="ECO:0000256" key="2">
    <source>
        <dbReference type="ARBA" id="ARBA00022777"/>
    </source>
</evidence>